<dbReference type="Proteomes" id="UP001320706">
    <property type="component" value="Unassembled WGS sequence"/>
</dbReference>
<protein>
    <submittedName>
        <fullName evidence="1">Uncharacterized protein</fullName>
    </submittedName>
</protein>
<name>A0ACC3SMR7_9PEZI</name>
<organism evidence="1 2">
    <name type="scientific">Zalaria obscura</name>
    <dbReference type="NCBI Taxonomy" id="2024903"/>
    <lineage>
        <taxon>Eukaryota</taxon>
        <taxon>Fungi</taxon>
        <taxon>Dikarya</taxon>
        <taxon>Ascomycota</taxon>
        <taxon>Pezizomycotina</taxon>
        <taxon>Dothideomycetes</taxon>
        <taxon>Dothideomycetidae</taxon>
        <taxon>Dothideales</taxon>
        <taxon>Zalariaceae</taxon>
        <taxon>Zalaria</taxon>
    </lineage>
</organism>
<dbReference type="EMBL" id="JAMKPW020000004">
    <property type="protein sequence ID" value="KAK8219375.1"/>
    <property type="molecule type" value="Genomic_DNA"/>
</dbReference>
<keyword evidence="2" id="KW-1185">Reference proteome</keyword>
<comment type="caution">
    <text evidence="1">The sequence shown here is derived from an EMBL/GenBank/DDBJ whole genome shotgun (WGS) entry which is preliminary data.</text>
</comment>
<proteinExistence type="predicted"/>
<sequence>MEEQLVGLLAETQSAQETPRKQAELQLLQLYSHDAFPTSLVAIASHESVPLPTRQAALLYLKTFVLSVWSPNFSEFKGQILVNDENRKRLRQALLDLATSGQQDRKIKSAASLVVSKIASADFPDDWPELLPALLHVVSTGSDDQLHGPLKVLNDLVEDSLNEDQFFSVARDLVRTVYEVAANDSRKPILRALAVSVFRSCFDTLEMVMEDHKAAVKGFAEEIISQWSSFFLSTLKASLPAPPSDEDDGNDTGASEFYRGMVALKLQVVKVLMRIRSLLPATLAPQSPALFSATWEELSSLQPTYHQLYIDDDRQGRLEDADGLPYTLDFLVLEELDFMQACLRAPPVRKELEQQLQSQGGSGAGSWVAEAMKLAVAYAHITTEEEGLWDIDVNIFLSEEANVTANYTPRTACGDLVIKLGEWLKDATIDGLLHYTRTLYSSETSWKAKEAALYVLNQLLSDLQDVDGRINPRAATGYVDFIRYAMQQEEPFLRARGYIVAGNLIRASGDTLQTIAGSFMESSLHAISNDDSDVVKVACIRALQYYLSSLPPDTTLPLQPTIIASLSNFLSQQDLNDLTESEDIMIAVVETLRDAFLLDTRVCLTGSGLDLLFSVASHGATNFQLVMLITETFEEIASTLSATGPEAYGQLCAKVLPSLNGAFDVSSLTEENALTNVSFLDNLTKQKADIAKLAAELLSVLAANGSTPLPAGFIVTTMPKLEHLLLGSQDEELLRAATSAVKSMVEHDADQMFAWHDENGKGGLEVILIIIDRLLSPSLDDNAAAEVGGLAAELVEKAGAERLGPYLTQLLHAVAIRLSTATKAQFIQSLILVFARLSLISAREVIDFLAQVQIGSESGLQVVISKWLENSVNFTGYDEIRQNVIALSNLYKLNDPRLSQVHVKGDLIVPTSDRIVTRSRARQNPDQYTIIPSSLKIIKVLVEELLIASGDPNGLDAKAAAELDEEGSDDGDWEDEPNPFLDLGGSMTKEQLMAYGEEGSNGFSRGRDDETQAYLLQFFREQAEKPEFGEVFNSLTPQEQEKLRSMS</sequence>
<accession>A0ACC3SMR7</accession>
<gene>
    <name evidence="1" type="ORF">M8818_001110</name>
</gene>
<evidence type="ECO:0000313" key="1">
    <source>
        <dbReference type="EMBL" id="KAK8219375.1"/>
    </source>
</evidence>
<evidence type="ECO:0000313" key="2">
    <source>
        <dbReference type="Proteomes" id="UP001320706"/>
    </source>
</evidence>
<reference evidence="1" key="1">
    <citation type="submission" date="2024-02" db="EMBL/GenBank/DDBJ databases">
        <title>Metagenome Assembled Genome of Zalaria obscura JY119.</title>
        <authorList>
            <person name="Vighnesh L."/>
            <person name="Jagadeeshwari U."/>
            <person name="Venkata Ramana C."/>
            <person name="Sasikala C."/>
        </authorList>
    </citation>
    <scope>NUCLEOTIDE SEQUENCE</scope>
    <source>
        <strain evidence="1">JY119</strain>
    </source>
</reference>